<keyword evidence="1" id="KW-0732">Signal</keyword>
<keyword evidence="2" id="KW-0378">Hydrolase</keyword>
<evidence type="ECO:0000313" key="3">
    <source>
        <dbReference type="Proteomes" id="UP001147653"/>
    </source>
</evidence>
<organism evidence="2 3">
    <name type="scientific">Solirubrobacter phytolaccae</name>
    <dbReference type="NCBI Taxonomy" id="1404360"/>
    <lineage>
        <taxon>Bacteria</taxon>
        <taxon>Bacillati</taxon>
        <taxon>Actinomycetota</taxon>
        <taxon>Thermoleophilia</taxon>
        <taxon>Solirubrobacterales</taxon>
        <taxon>Solirubrobacteraceae</taxon>
        <taxon>Solirubrobacter</taxon>
    </lineage>
</organism>
<dbReference type="SUPFAM" id="SSF110296">
    <property type="entry name" value="Oligoxyloglucan reducing end-specific cellobiohydrolase"/>
    <property type="match status" value="1"/>
</dbReference>
<evidence type="ECO:0000256" key="1">
    <source>
        <dbReference type="SAM" id="SignalP"/>
    </source>
</evidence>
<name>A0A9X3NHV1_9ACTN</name>
<comment type="caution">
    <text evidence="2">The sequence shown here is derived from an EMBL/GenBank/DDBJ whole genome shotgun (WGS) entry which is preliminary data.</text>
</comment>
<reference evidence="2" key="1">
    <citation type="submission" date="2022-10" db="EMBL/GenBank/DDBJ databases">
        <title>The WGS of Solirubrobacter phytolaccae KCTC 29190.</title>
        <authorList>
            <person name="Jiang Z."/>
        </authorList>
    </citation>
    <scope>NUCLEOTIDE SEQUENCE</scope>
    <source>
        <strain evidence="2">KCTC 29190</strain>
    </source>
</reference>
<feature type="chain" id="PRO_5040904904" evidence="1">
    <location>
        <begin position="22"/>
        <end position="292"/>
    </location>
</feature>
<protein>
    <submittedName>
        <fullName evidence="2">Glycoside hydrolase</fullName>
    </submittedName>
</protein>
<evidence type="ECO:0000313" key="2">
    <source>
        <dbReference type="EMBL" id="MDA0185377.1"/>
    </source>
</evidence>
<dbReference type="AlphaFoldDB" id="A0A9X3NHV1"/>
<dbReference type="InterPro" id="IPR054817">
    <property type="entry name" value="Glycosyl_F510_1955-like"/>
</dbReference>
<accession>A0A9X3NHV1</accession>
<dbReference type="GO" id="GO:0016787">
    <property type="term" value="F:hydrolase activity"/>
    <property type="evidence" value="ECO:0007669"/>
    <property type="project" value="UniProtKB-KW"/>
</dbReference>
<dbReference type="RefSeq" id="WP_270029878.1">
    <property type="nucleotide sequence ID" value="NZ_JAPDDP010000110.1"/>
</dbReference>
<dbReference type="CDD" id="cd15482">
    <property type="entry name" value="Sialidase_non-viral"/>
    <property type="match status" value="1"/>
</dbReference>
<dbReference type="Gene3D" id="2.130.10.10">
    <property type="entry name" value="YVTN repeat-like/Quinoprotein amine dehydrogenase"/>
    <property type="match status" value="1"/>
</dbReference>
<dbReference type="NCBIfam" id="NF045728">
    <property type="entry name" value="glycosyl_F510_1955"/>
    <property type="match status" value="1"/>
</dbReference>
<gene>
    <name evidence="2" type="ORF">OJ997_34040</name>
</gene>
<dbReference type="PROSITE" id="PS51257">
    <property type="entry name" value="PROKAR_LIPOPROTEIN"/>
    <property type="match status" value="1"/>
</dbReference>
<keyword evidence="3" id="KW-1185">Reference proteome</keyword>
<dbReference type="Proteomes" id="UP001147653">
    <property type="component" value="Unassembled WGS sequence"/>
</dbReference>
<dbReference type="InterPro" id="IPR015943">
    <property type="entry name" value="WD40/YVTN_repeat-like_dom_sf"/>
</dbReference>
<feature type="signal peptide" evidence="1">
    <location>
        <begin position="1"/>
        <end position="21"/>
    </location>
</feature>
<sequence>MWPRLLPALTALLASATIACGDEDPVAAPAPPAASTDPGPVHVHGLGVNPSDGAVLIATHTGLFRAGADEDRARRVGESAQDTMGFAIVGPDHFLGSGHPDPADTDLPPYLGLIESRDAGRTWRPLSLHGDVDFHLLESGDERVYGYGSDFATREPRFLTSKDGGKTWTRLTAPEPLISLALAPGDGRELIASGQRGLHRSSDGGRTWASIDAPAPGHLAWTDERVVLADLDGQVWHGADADRGRWRPAGHVGGEPAAFDHGAPGELLAALHDGTVKQSRDAGRTWTVRSQP</sequence>
<proteinExistence type="predicted"/>
<dbReference type="EMBL" id="JAPDDP010000110">
    <property type="protein sequence ID" value="MDA0185377.1"/>
    <property type="molecule type" value="Genomic_DNA"/>
</dbReference>